<dbReference type="Proteomes" id="UP000037460">
    <property type="component" value="Unassembled WGS sequence"/>
</dbReference>
<feature type="compositionally biased region" description="Pro residues" evidence="2">
    <location>
        <begin position="10"/>
        <end position="19"/>
    </location>
</feature>
<keyword evidence="4" id="KW-1185">Reference proteome</keyword>
<feature type="region of interest" description="Disordered" evidence="2">
    <location>
        <begin position="252"/>
        <end position="287"/>
    </location>
</feature>
<evidence type="ECO:0000313" key="3">
    <source>
        <dbReference type="EMBL" id="KOO35116.1"/>
    </source>
</evidence>
<organism evidence="3 4">
    <name type="scientific">Chrysochromulina tobinii</name>
    <dbReference type="NCBI Taxonomy" id="1460289"/>
    <lineage>
        <taxon>Eukaryota</taxon>
        <taxon>Haptista</taxon>
        <taxon>Haptophyta</taxon>
        <taxon>Prymnesiophyceae</taxon>
        <taxon>Prymnesiales</taxon>
        <taxon>Chrysochromulinaceae</taxon>
        <taxon>Chrysochromulina</taxon>
    </lineage>
</organism>
<dbReference type="AlphaFoldDB" id="A0A0M0K8D2"/>
<evidence type="ECO:0000313" key="4">
    <source>
        <dbReference type="Proteomes" id="UP000037460"/>
    </source>
</evidence>
<protein>
    <submittedName>
        <fullName evidence="3">Uncharacterized protein</fullName>
    </submittedName>
</protein>
<proteinExistence type="predicted"/>
<sequence>MAPKPKEPEPPPPPPPAPPATSWEDEWESEEVVSSIVDELVVGAEEVLAQKALRAAVAPFTADRIFAKMRAAIECRFVDHDAGEPELASAPNWKVGAEPVPALIDAWSRGAVPAKKPAPMSQPAGESLSSTDPPGSPRAKTPAGSVRGEARERVPDYLPLPDPKGPVFIAKLPPGTVIVKPEKKPPVVTATEKLRRRLEAEAREERAKLAQLELDLKARQFVYAAPSNVIVLEEMQPDKLPAFQQQPKLGIAGQRGGTAAPSAATPSKGKKGEAPAKKGSKLEFGGKATFKQLDSLQPPLLESMDVREGVLLKQGPAGQEATKGGEARIFDGERMSKTAFEQALSNPGGFKRRAAPPKEDPAGGAPDPTLGNTGPPPTTVPTPDSPGSQVVARRPPHMPNSPGPEEKHGTKNAHTRERGGMPINDRLPPPALGATTGHGQGLPYCGQQLTSSSVGGVPRSLTASETLRVTNAEALRGLVD</sequence>
<dbReference type="Pfam" id="PF15479">
    <property type="entry name" value="DUF4639"/>
    <property type="match status" value="1"/>
</dbReference>
<evidence type="ECO:0000256" key="2">
    <source>
        <dbReference type="SAM" id="MobiDB-lite"/>
    </source>
</evidence>
<dbReference type="PANTHER" id="PTHR34438:SF1">
    <property type="entry name" value="CHROMOSOME 2 OPEN READING FRAME 81"/>
    <property type="match status" value="1"/>
</dbReference>
<evidence type="ECO:0000256" key="1">
    <source>
        <dbReference type="SAM" id="Coils"/>
    </source>
</evidence>
<feature type="compositionally biased region" description="Basic and acidic residues" evidence="2">
    <location>
        <begin position="323"/>
        <end position="332"/>
    </location>
</feature>
<feature type="region of interest" description="Disordered" evidence="2">
    <location>
        <begin position="113"/>
        <end position="150"/>
    </location>
</feature>
<comment type="caution">
    <text evidence="3">The sequence shown here is derived from an EMBL/GenBank/DDBJ whole genome shotgun (WGS) entry which is preliminary data.</text>
</comment>
<feature type="compositionally biased region" description="Pro residues" evidence="2">
    <location>
        <begin position="374"/>
        <end position="384"/>
    </location>
</feature>
<dbReference type="EMBL" id="JWZX01000978">
    <property type="protein sequence ID" value="KOO35116.1"/>
    <property type="molecule type" value="Genomic_DNA"/>
</dbReference>
<keyword evidence="1" id="KW-0175">Coiled coil</keyword>
<gene>
    <name evidence="3" type="ORF">Ctob_012085</name>
</gene>
<accession>A0A0M0K8D2</accession>
<feature type="compositionally biased region" description="Basic and acidic residues" evidence="2">
    <location>
        <begin position="404"/>
        <end position="419"/>
    </location>
</feature>
<dbReference type="PANTHER" id="PTHR34438">
    <property type="entry name" value="SI:DKEY-97L20.6"/>
    <property type="match status" value="1"/>
</dbReference>
<feature type="coiled-coil region" evidence="1">
    <location>
        <begin position="188"/>
        <end position="215"/>
    </location>
</feature>
<name>A0A0M0K8D2_9EUKA</name>
<feature type="region of interest" description="Disordered" evidence="2">
    <location>
        <begin position="343"/>
        <end position="457"/>
    </location>
</feature>
<dbReference type="InterPro" id="IPR028042">
    <property type="entry name" value="DUF4639"/>
</dbReference>
<feature type="region of interest" description="Disordered" evidence="2">
    <location>
        <begin position="1"/>
        <end position="30"/>
    </location>
</feature>
<feature type="region of interest" description="Disordered" evidence="2">
    <location>
        <begin position="313"/>
        <end position="332"/>
    </location>
</feature>
<reference evidence="4" key="1">
    <citation type="journal article" date="2015" name="PLoS Genet.">
        <title>Genome Sequence and Transcriptome Analyses of Chrysochromulina tobin: Metabolic Tools for Enhanced Algal Fitness in the Prominent Order Prymnesiales (Haptophyceae).</title>
        <authorList>
            <person name="Hovde B.T."/>
            <person name="Deodato C.R."/>
            <person name="Hunsperger H.M."/>
            <person name="Ryken S.A."/>
            <person name="Yost W."/>
            <person name="Jha R.K."/>
            <person name="Patterson J."/>
            <person name="Monnat R.J. Jr."/>
            <person name="Barlow S.B."/>
            <person name="Starkenburg S.R."/>
            <person name="Cattolico R.A."/>
        </authorList>
    </citation>
    <scope>NUCLEOTIDE SEQUENCE</scope>
    <source>
        <strain evidence="4">CCMP291</strain>
    </source>
</reference>